<keyword evidence="1" id="KW-0472">Membrane</keyword>
<proteinExistence type="predicted"/>
<dbReference type="InterPro" id="IPR049458">
    <property type="entry name" value="EpsG-like"/>
</dbReference>
<feature type="transmembrane region" description="Helical" evidence="1">
    <location>
        <begin position="88"/>
        <end position="112"/>
    </location>
</feature>
<evidence type="ECO:0000256" key="1">
    <source>
        <dbReference type="SAM" id="Phobius"/>
    </source>
</evidence>
<feature type="transmembrane region" description="Helical" evidence="1">
    <location>
        <begin position="197"/>
        <end position="221"/>
    </location>
</feature>
<name>A0A174C064_BIFAD</name>
<feature type="transmembrane region" description="Helical" evidence="1">
    <location>
        <begin position="163"/>
        <end position="185"/>
    </location>
</feature>
<evidence type="ECO:0000313" key="3">
    <source>
        <dbReference type="Proteomes" id="UP000095647"/>
    </source>
</evidence>
<feature type="transmembrane region" description="Helical" evidence="1">
    <location>
        <begin position="28"/>
        <end position="46"/>
    </location>
</feature>
<dbReference type="Pfam" id="PF14897">
    <property type="entry name" value="EpsG"/>
    <property type="match status" value="1"/>
</dbReference>
<keyword evidence="1" id="KW-0812">Transmembrane</keyword>
<sequence length="364" mass="41238">MSLYLSILVCLSLAYIVSLSIKSKRCSLALLLASLSLMAVPSGLRASSVGTDSAMYETIFTHLQSGWRYCPVEIGYCQLNRLLASHSFNFQTVFIIESIVLYSALAYFIVQIINQKDWQFVVLLFYVMQCFFIAMNISRQYFAISFCLIAYVLFLNKRYASSFVFVIVAYLIHQTSVCVLLIPIIYRLIKIKGYKTLILIGYLGSLVIRIIGPSALFAPFLSIIPKYRVYLYSAAFTQATSLSYSIITLAIPNSLFLYFLYTIFISKNFSSTLFASRENVIALSCSVAYILSLNAFSGVMALARFADYFLFGFIAFICIMTRNLDKKSGFFLRALIICGYGLMCIYFVFIVGYHEVIPYRIAEL</sequence>
<reference evidence="2 3" key="1">
    <citation type="submission" date="2015-09" db="EMBL/GenBank/DDBJ databases">
        <authorList>
            <consortium name="Pathogen Informatics"/>
        </authorList>
    </citation>
    <scope>NUCLEOTIDE SEQUENCE [LARGE SCALE GENOMIC DNA]</scope>
    <source>
        <strain evidence="2 3">2789STDY5608824</strain>
    </source>
</reference>
<feature type="transmembrane region" description="Helical" evidence="1">
    <location>
        <begin position="118"/>
        <end position="134"/>
    </location>
</feature>
<dbReference type="AlphaFoldDB" id="A0A174C064"/>
<feature type="transmembrane region" description="Helical" evidence="1">
    <location>
        <begin position="280"/>
        <end position="302"/>
    </location>
</feature>
<dbReference type="RefSeq" id="WP_081028347.1">
    <property type="nucleotide sequence ID" value="NZ_CYYI01000012.1"/>
</dbReference>
<feature type="transmembrane region" description="Helical" evidence="1">
    <location>
        <begin position="308"/>
        <end position="324"/>
    </location>
</feature>
<dbReference type="Proteomes" id="UP000095647">
    <property type="component" value="Unassembled WGS sequence"/>
</dbReference>
<organism evidence="2 3">
    <name type="scientific">Bifidobacterium adolescentis</name>
    <dbReference type="NCBI Taxonomy" id="1680"/>
    <lineage>
        <taxon>Bacteria</taxon>
        <taxon>Bacillati</taxon>
        <taxon>Actinomycetota</taxon>
        <taxon>Actinomycetes</taxon>
        <taxon>Bifidobacteriales</taxon>
        <taxon>Bifidobacteriaceae</taxon>
        <taxon>Bifidobacterium</taxon>
    </lineage>
</organism>
<dbReference type="EMBL" id="CYYI01000012">
    <property type="protein sequence ID" value="CUO05168.1"/>
    <property type="molecule type" value="Genomic_DNA"/>
</dbReference>
<feature type="transmembrane region" description="Helical" evidence="1">
    <location>
        <begin position="331"/>
        <end position="354"/>
    </location>
</feature>
<keyword evidence="1" id="KW-1133">Transmembrane helix</keyword>
<protein>
    <submittedName>
        <fullName evidence="2">Exopolysaccharide polymerization protein</fullName>
    </submittedName>
</protein>
<evidence type="ECO:0000313" key="2">
    <source>
        <dbReference type="EMBL" id="CUO05168.1"/>
    </source>
</evidence>
<feature type="transmembrane region" description="Helical" evidence="1">
    <location>
        <begin position="241"/>
        <end position="260"/>
    </location>
</feature>
<accession>A0A174C064</accession>
<gene>
    <name evidence="2" type="primary">wzy</name>
    <name evidence="2" type="ORF">ERS852382_01962</name>
</gene>